<dbReference type="AlphaFoldDB" id="A0A0A3ITN9"/>
<dbReference type="Proteomes" id="UP000030416">
    <property type="component" value="Unassembled WGS sequence"/>
</dbReference>
<dbReference type="STRING" id="1384049.CD29_12335"/>
<gene>
    <name evidence="2" type="ORF">CD29_12335</name>
</gene>
<evidence type="ECO:0000313" key="2">
    <source>
        <dbReference type="EMBL" id="KGR78207.1"/>
    </source>
</evidence>
<dbReference type="Pfam" id="PF13302">
    <property type="entry name" value="Acetyltransf_3"/>
    <property type="match status" value="1"/>
</dbReference>
<protein>
    <submittedName>
        <fullName evidence="2">GNAT family acetyltransferase</fullName>
    </submittedName>
</protein>
<proteinExistence type="predicted"/>
<keyword evidence="2" id="KW-0808">Transferase</keyword>
<keyword evidence="3" id="KW-1185">Reference proteome</keyword>
<evidence type="ECO:0000313" key="3">
    <source>
        <dbReference type="Proteomes" id="UP000030416"/>
    </source>
</evidence>
<dbReference type="PANTHER" id="PTHR43610">
    <property type="entry name" value="BLL6696 PROTEIN"/>
    <property type="match status" value="1"/>
</dbReference>
<reference evidence="2 3" key="1">
    <citation type="submission" date="2014-02" db="EMBL/GenBank/DDBJ databases">
        <title>Draft genome sequence of Lysinibacillus manganicus DSM 26584T.</title>
        <authorList>
            <person name="Zhang F."/>
            <person name="Wang G."/>
            <person name="Zhang L."/>
        </authorList>
    </citation>
    <scope>NUCLEOTIDE SEQUENCE [LARGE SCALE GENOMIC DNA]</scope>
    <source>
        <strain evidence="2 3">DSM 26584</strain>
    </source>
</reference>
<dbReference type="OrthoDB" id="9795199at2"/>
<name>A0A0A3ITN9_9BACL</name>
<organism evidence="2 3">
    <name type="scientific">Ureibacillus manganicus DSM 26584</name>
    <dbReference type="NCBI Taxonomy" id="1384049"/>
    <lineage>
        <taxon>Bacteria</taxon>
        <taxon>Bacillati</taxon>
        <taxon>Bacillota</taxon>
        <taxon>Bacilli</taxon>
        <taxon>Bacillales</taxon>
        <taxon>Caryophanaceae</taxon>
        <taxon>Ureibacillus</taxon>
    </lineage>
</organism>
<dbReference type="PROSITE" id="PS51186">
    <property type="entry name" value="GNAT"/>
    <property type="match status" value="1"/>
</dbReference>
<dbReference type="InterPro" id="IPR000182">
    <property type="entry name" value="GNAT_dom"/>
</dbReference>
<accession>A0A0A3ITN9</accession>
<dbReference type="PANTHER" id="PTHR43610:SF1">
    <property type="entry name" value="N-ACETYLTRANSFERASE DOMAIN-CONTAINING PROTEIN"/>
    <property type="match status" value="1"/>
</dbReference>
<dbReference type="GO" id="GO:0016747">
    <property type="term" value="F:acyltransferase activity, transferring groups other than amino-acyl groups"/>
    <property type="evidence" value="ECO:0007669"/>
    <property type="project" value="InterPro"/>
</dbReference>
<sequence>MEILENEIVKLEPINLSHIEGIFKAGSDPVIWEHMSVELLNRESVIQYVQDGVKKREAKTDYVFVIIDQSTREIVGATSYMDISLQHKRLEIGSTWLSPKVWRTTINTNCKYLLLKYGFEQLGLQRIQIKTGHENIRSQKAIERIGATKEGILRNHMIRKEGTIRHTVMYSIISEEWDQIKERFEKVLLKVEK</sequence>
<dbReference type="SUPFAM" id="SSF55729">
    <property type="entry name" value="Acyl-CoA N-acyltransferases (Nat)"/>
    <property type="match status" value="1"/>
</dbReference>
<evidence type="ECO:0000259" key="1">
    <source>
        <dbReference type="PROSITE" id="PS51186"/>
    </source>
</evidence>
<comment type="caution">
    <text evidence="2">The sequence shown here is derived from an EMBL/GenBank/DDBJ whole genome shotgun (WGS) entry which is preliminary data.</text>
</comment>
<dbReference type="EMBL" id="JPVN01000013">
    <property type="protein sequence ID" value="KGR78207.1"/>
    <property type="molecule type" value="Genomic_DNA"/>
</dbReference>
<dbReference type="InterPro" id="IPR016181">
    <property type="entry name" value="Acyl_CoA_acyltransferase"/>
</dbReference>
<dbReference type="eggNOG" id="COG1670">
    <property type="taxonomic scope" value="Bacteria"/>
</dbReference>
<dbReference type="RefSeq" id="WP_036187005.1">
    <property type="nucleotide sequence ID" value="NZ_AVDA01000013.1"/>
</dbReference>
<feature type="domain" description="N-acetyltransferase" evidence="1">
    <location>
        <begin position="6"/>
        <end position="174"/>
    </location>
</feature>
<dbReference type="Gene3D" id="3.40.630.30">
    <property type="match status" value="1"/>
</dbReference>